<reference evidence="6 7" key="1">
    <citation type="submission" date="2015-08" db="EMBL/GenBank/DDBJ databases">
        <authorList>
            <person name="Babu N.S."/>
            <person name="Beckwith C.J."/>
            <person name="Beseler K.G."/>
            <person name="Brison A."/>
            <person name="Carone J.V."/>
            <person name="Caskin T.P."/>
            <person name="Diamond M."/>
            <person name="Durham M.E."/>
            <person name="Foxe J.M."/>
            <person name="Go M."/>
            <person name="Henderson B.A."/>
            <person name="Jones I.B."/>
            <person name="McGettigan J.A."/>
            <person name="Micheletti S.J."/>
            <person name="Nasrallah M.E."/>
            <person name="Ortiz D."/>
            <person name="Piller C.R."/>
            <person name="Privatt S.R."/>
            <person name="Schneider S.L."/>
            <person name="Sharp S."/>
            <person name="Smith T.C."/>
            <person name="Stanton J.D."/>
            <person name="Ullery H.E."/>
            <person name="Wilson R.J."/>
            <person name="Serrano M.G."/>
            <person name="Buck G."/>
            <person name="Lee V."/>
            <person name="Wang Y."/>
            <person name="Carvalho R."/>
            <person name="Voegtly L."/>
            <person name="Shi R."/>
            <person name="Duckworth R."/>
            <person name="Johnson A."/>
            <person name="Loviza R."/>
            <person name="Walstead R."/>
            <person name="Shah Z."/>
            <person name="Kiflezghi M."/>
            <person name="Wade K."/>
            <person name="Ball S.L."/>
            <person name="Bradley K.W."/>
            <person name="Asai D.J."/>
            <person name="Bowman C.A."/>
            <person name="Russell D.A."/>
            <person name="Pope W.H."/>
            <person name="Jacobs-Sera D."/>
            <person name="Hendrix R.W."/>
            <person name="Hatfull G.F."/>
        </authorList>
    </citation>
    <scope>NUCLEOTIDE SEQUENCE [LARGE SCALE GENOMIC DNA]</scope>
    <source>
        <strain evidence="6 7">PUDD_83A45</strain>
    </source>
</reference>
<evidence type="ECO:0000313" key="6">
    <source>
        <dbReference type="EMBL" id="AKV58401.1"/>
    </source>
</evidence>
<dbReference type="PROSITE" id="PS00491">
    <property type="entry name" value="PROLINE_PEPTIDASE"/>
    <property type="match status" value="1"/>
</dbReference>
<dbReference type="Gene3D" id="3.90.230.10">
    <property type="entry name" value="Creatinase/methionine aminopeptidase superfamily"/>
    <property type="match status" value="1"/>
</dbReference>
<gene>
    <name evidence="6" type="ORF">AK829_03580</name>
</gene>
<sequence length="361" mass="38163">MNLFAEEFYATRRQALQKRVAQSDVTALVIGVGAEMKALTGHEFHSHERLTALVVTADSQVLIAPATDAASLPALTDVTVQSWRDGENPYAAVANVAGGPAELSRTLTADHVFGLQGVLPETRLMSQQFADMFMIKDPAEIAELAKAGAAIDRVHEQAPALLVAGRTEAEVAAELAALIRREHAEVDFVIVGSGPNGANPHHDFSDRVLQPGDPVVVDIGGTLDTGYHSDSTRTYVVPGAAASPEFQRAYQVVLEAQQAAAAAARPGMTAGELDAVARDIITAAGFGNEFSHRLGHGIGLEIHEQPFIIAGSDLVLEEGMAFSIEPGVYVEGQFGVRIEDIVTLTDTGARSLNNAPKALEC</sequence>
<dbReference type="SUPFAM" id="SSF53092">
    <property type="entry name" value="Creatinase/prolidase N-terminal domain"/>
    <property type="match status" value="1"/>
</dbReference>
<evidence type="ECO:0000256" key="2">
    <source>
        <dbReference type="ARBA" id="ARBA00022801"/>
    </source>
</evidence>
<dbReference type="InterPro" id="IPR029149">
    <property type="entry name" value="Creatin/AminoP/Spt16_N"/>
</dbReference>
<dbReference type="KEGG" id="crie:AK829_03580"/>
<dbReference type="GO" id="GO:0016787">
    <property type="term" value="F:hydrolase activity"/>
    <property type="evidence" value="ECO:0007669"/>
    <property type="project" value="UniProtKB-KW"/>
</dbReference>
<feature type="domain" description="Creatinase N-terminal" evidence="5">
    <location>
        <begin position="12"/>
        <end position="98"/>
    </location>
</feature>
<keyword evidence="7" id="KW-1185">Reference proteome</keyword>
<dbReference type="InterPro" id="IPR001131">
    <property type="entry name" value="Peptidase_M24B_aminopep-P_CS"/>
</dbReference>
<dbReference type="STRING" id="156976.AK829_03580"/>
<organism evidence="6 7">
    <name type="scientific">Corynebacterium riegelii</name>
    <dbReference type="NCBI Taxonomy" id="156976"/>
    <lineage>
        <taxon>Bacteria</taxon>
        <taxon>Bacillati</taxon>
        <taxon>Actinomycetota</taxon>
        <taxon>Actinomycetes</taxon>
        <taxon>Mycobacteriales</taxon>
        <taxon>Corynebacteriaceae</taxon>
        <taxon>Corynebacterium</taxon>
    </lineage>
</organism>
<proteinExistence type="inferred from homology"/>
<dbReference type="SUPFAM" id="SSF55920">
    <property type="entry name" value="Creatinase/aminopeptidase"/>
    <property type="match status" value="1"/>
</dbReference>
<comment type="similarity">
    <text evidence="3">Belongs to the peptidase M24B family.</text>
</comment>
<dbReference type="InterPro" id="IPR036005">
    <property type="entry name" value="Creatinase/aminopeptidase-like"/>
</dbReference>
<feature type="domain" description="Peptidase M24" evidence="4">
    <location>
        <begin position="144"/>
        <end position="346"/>
    </location>
</feature>
<evidence type="ECO:0000256" key="1">
    <source>
        <dbReference type="ARBA" id="ARBA00022723"/>
    </source>
</evidence>
<dbReference type="InterPro" id="IPR000994">
    <property type="entry name" value="Pept_M24"/>
</dbReference>
<keyword evidence="1 3" id="KW-0479">Metal-binding</keyword>
<name>A0A0K1RB29_9CORY</name>
<dbReference type="EMBL" id="CP012342">
    <property type="protein sequence ID" value="AKV58401.1"/>
    <property type="molecule type" value="Genomic_DNA"/>
</dbReference>
<dbReference type="Pfam" id="PF01321">
    <property type="entry name" value="Creatinase_N"/>
    <property type="match status" value="1"/>
</dbReference>
<keyword evidence="2" id="KW-0378">Hydrolase</keyword>
<evidence type="ECO:0000313" key="7">
    <source>
        <dbReference type="Proteomes" id="UP000060016"/>
    </source>
</evidence>
<dbReference type="Pfam" id="PF00557">
    <property type="entry name" value="Peptidase_M24"/>
    <property type="match status" value="1"/>
</dbReference>
<dbReference type="InterPro" id="IPR050659">
    <property type="entry name" value="Peptidase_M24B"/>
</dbReference>
<dbReference type="PANTHER" id="PTHR46112:SF3">
    <property type="entry name" value="AMINOPEPTIDASE YPDF"/>
    <property type="match status" value="1"/>
</dbReference>
<dbReference type="Proteomes" id="UP000060016">
    <property type="component" value="Chromosome"/>
</dbReference>
<dbReference type="PANTHER" id="PTHR46112">
    <property type="entry name" value="AMINOPEPTIDASE"/>
    <property type="match status" value="1"/>
</dbReference>
<dbReference type="InterPro" id="IPR000587">
    <property type="entry name" value="Creatinase_N"/>
</dbReference>
<evidence type="ECO:0000259" key="4">
    <source>
        <dbReference type="Pfam" id="PF00557"/>
    </source>
</evidence>
<accession>A0A0K1RB29</accession>
<dbReference type="AlphaFoldDB" id="A0A0K1RB29"/>
<dbReference type="GO" id="GO:0046872">
    <property type="term" value="F:metal ion binding"/>
    <property type="evidence" value="ECO:0007669"/>
    <property type="project" value="UniProtKB-KW"/>
</dbReference>
<protein>
    <submittedName>
        <fullName evidence="6">Peptidase M24</fullName>
    </submittedName>
</protein>
<evidence type="ECO:0000259" key="5">
    <source>
        <dbReference type="Pfam" id="PF01321"/>
    </source>
</evidence>
<dbReference type="Gene3D" id="3.40.350.10">
    <property type="entry name" value="Creatinase/prolidase N-terminal domain"/>
    <property type="match status" value="1"/>
</dbReference>
<dbReference type="RefSeq" id="WP_052204331.1">
    <property type="nucleotide sequence ID" value="NZ_CP012342.1"/>
</dbReference>
<evidence type="ECO:0000256" key="3">
    <source>
        <dbReference type="RuleBase" id="RU000590"/>
    </source>
</evidence>
<dbReference type="PATRIC" id="fig|156976.3.peg.706"/>